<name>A0ABR2Z9Y4_9AGAR</name>
<evidence type="ECO:0000313" key="2">
    <source>
        <dbReference type="Proteomes" id="UP001437256"/>
    </source>
</evidence>
<keyword evidence="2" id="KW-1185">Reference proteome</keyword>
<organism evidence="1 2">
    <name type="scientific">Marasmius tenuissimus</name>
    <dbReference type="NCBI Taxonomy" id="585030"/>
    <lineage>
        <taxon>Eukaryota</taxon>
        <taxon>Fungi</taxon>
        <taxon>Dikarya</taxon>
        <taxon>Basidiomycota</taxon>
        <taxon>Agaricomycotina</taxon>
        <taxon>Agaricomycetes</taxon>
        <taxon>Agaricomycetidae</taxon>
        <taxon>Agaricales</taxon>
        <taxon>Marasmiineae</taxon>
        <taxon>Marasmiaceae</taxon>
        <taxon>Marasmius</taxon>
    </lineage>
</organism>
<dbReference type="Proteomes" id="UP001437256">
    <property type="component" value="Unassembled WGS sequence"/>
</dbReference>
<protein>
    <submittedName>
        <fullName evidence="1">Uncharacterized protein</fullName>
    </submittedName>
</protein>
<gene>
    <name evidence="1" type="ORF">AAF712_015766</name>
</gene>
<comment type="caution">
    <text evidence="1">The sequence shown here is derived from an EMBL/GenBank/DDBJ whole genome shotgun (WGS) entry which is preliminary data.</text>
</comment>
<sequence>MSGLAPTLIIVRVAYGKSVETVTQMVSIQFAERETQQGPRLSALRATVDISSSPHIGASHAQIEAAKSEEDW</sequence>
<evidence type="ECO:0000313" key="1">
    <source>
        <dbReference type="EMBL" id="KAL0057588.1"/>
    </source>
</evidence>
<proteinExistence type="predicted"/>
<accession>A0ABR2Z9Y4</accession>
<reference evidence="1 2" key="1">
    <citation type="submission" date="2024-05" db="EMBL/GenBank/DDBJ databases">
        <title>A draft genome resource for the thread blight pathogen Marasmius tenuissimus strain MS-2.</title>
        <authorList>
            <person name="Yulfo-Soto G.E."/>
            <person name="Baruah I.K."/>
            <person name="Amoako-Attah I."/>
            <person name="Bukari Y."/>
            <person name="Meinhardt L.W."/>
            <person name="Bailey B.A."/>
            <person name="Cohen S.P."/>
        </authorList>
    </citation>
    <scope>NUCLEOTIDE SEQUENCE [LARGE SCALE GENOMIC DNA]</scope>
    <source>
        <strain evidence="1 2">MS-2</strain>
    </source>
</reference>
<dbReference type="EMBL" id="JBBXMP010000486">
    <property type="protein sequence ID" value="KAL0057588.1"/>
    <property type="molecule type" value="Genomic_DNA"/>
</dbReference>